<dbReference type="SMART" id="SM00181">
    <property type="entry name" value="EGF"/>
    <property type="match status" value="3"/>
</dbReference>
<feature type="repeat" description="NHL" evidence="6">
    <location>
        <begin position="178"/>
        <end position="217"/>
    </location>
</feature>
<proteinExistence type="predicted"/>
<dbReference type="GO" id="GO:0007157">
    <property type="term" value="P:heterophilic cell-cell adhesion via plasma membrane cell adhesion molecules"/>
    <property type="evidence" value="ECO:0007669"/>
    <property type="project" value="TreeGrafter"/>
</dbReference>
<dbReference type="PROSITE" id="PS00022">
    <property type="entry name" value="EGF_1"/>
    <property type="match status" value="2"/>
</dbReference>
<feature type="domain" description="EGF-like" evidence="9">
    <location>
        <begin position="464"/>
        <end position="501"/>
    </location>
</feature>
<evidence type="ECO:0000256" key="4">
    <source>
        <dbReference type="ARBA" id="ARBA00023157"/>
    </source>
</evidence>
<dbReference type="FunFam" id="2.10.25.10:FF:000118">
    <property type="entry name" value="protein delta homolog 2"/>
    <property type="match status" value="1"/>
</dbReference>
<dbReference type="InterPro" id="IPR011042">
    <property type="entry name" value="6-blade_b-propeller_TolB-like"/>
</dbReference>
<evidence type="ECO:0000256" key="7">
    <source>
        <dbReference type="SAM" id="Phobius"/>
    </source>
</evidence>
<sequence>MLHVHRDIFILIIFLCIIDDTLGGSFNQPKFDDNATWNPNAITVANSSSVGTAPTNLFIDTNNARYIPAFGLYSIQIWLERDTIPTGTYSTLPDSPQSVFVSDDGAFYTSINSNPSYILKWASAANHSINILSTDVSCYSLFVDAVNNLYCSMNTLHLVTKTSFNNSVSLTKTVAGNGSNGSLSSTLNKPRGIFVDRYLTLYVADCGNNRIAVFQFGQLNASSILGNLTDPFKCPSGITMDADGNLFIVDCNNFRIVRSIPGGFSCVVGCTGAAGSSSDKLNQPAALSFDSYGNLYVVDTYNNRVQKFFLTENMPTTLSSNTAQADFTATTSDDSPTILINTQQISTVFRASPCANSSIIGSHCNITSAPCQILQPCKNSANCTNNITAYNYICSCLPGFNGTHCEFDRRPCKPNTCSNHGVHLTHFSITTTSISCVGTCNATSDTTFICRCLAGWQGVQCELPVDYCANATCENKAVCRSLANDYKCECISESYTGRHCEQTSSTQVVHQVVTKTIGYIGIVAIIICASFIVLMDILKFGFGMYPEEKKSTQKQKRKRQVRVRFIYVN</sequence>
<feature type="disulfide bond" evidence="5">
    <location>
        <begin position="396"/>
        <end position="405"/>
    </location>
</feature>
<keyword evidence="11" id="KW-1185">Reference proteome</keyword>
<keyword evidence="3" id="KW-0677">Repeat</keyword>
<accession>A0A813W7K4</accession>
<evidence type="ECO:0000256" key="1">
    <source>
        <dbReference type="ARBA" id="ARBA00022536"/>
    </source>
</evidence>
<dbReference type="CDD" id="cd00054">
    <property type="entry name" value="EGF_CA"/>
    <property type="match status" value="2"/>
</dbReference>
<dbReference type="InterPro" id="IPR001258">
    <property type="entry name" value="NHL_repeat"/>
</dbReference>
<dbReference type="Gene3D" id="2.120.10.30">
    <property type="entry name" value="TolB, C-terminal domain"/>
    <property type="match status" value="1"/>
</dbReference>
<keyword evidence="1 5" id="KW-0245">EGF-like domain</keyword>
<dbReference type="PROSITE" id="PS51125">
    <property type="entry name" value="NHL"/>
    <property type="match status" value="1"/>
</dbReference>
<dbReference type="GO" id="GO:0045197">
    <property type="term" value="P:establishment or maintenance of epithelial cell apical/basal polarity"/>
    <property type="evidence" value="ECO:0007669"/>
    <property type="project" value="TreeGrafter"/>
</dbReference>
<dbReference type="SUPFAM" id="SSF57196">
    <property type="entry name" value="EGF/Laminin"/>
    <property type="match status" value="2"/>
</dbReference>
<dbReference type="PANTHER" id="PTHR24049">
    <property type="entry name" value="CRUMBS FAMILY MEMBER"/>
    <property type="match status" value="1"/>
</dbReference>
<comment type="caution">
    <text evidence="5">Lacks conserved residue(s) required for the propagation of feature annotation.</text>
</comment>
<dbReference type="Gene3D" id="2.10.25.10">
    <property type="entry name" value="Laminin"/>
    <property type="match status" value="3"/>
</dbReference>
<keyword evidence="7" id="KW-1133">Transmembrane helix</keyword>
<evidence type="ECO:0000256" key="8">
    <source>
        <dbReference type="SAM" id="SignalP"/>
    </source>
</evidence>
<feature type="chain" id="PRO_5032388713" description="EGF-like domain-containing protein" evidence="8">
    <location>
        <begin position="24"/>
        <end position="569"/>
    </location>
</feature>
<dbReference type="PANTHER" id="PTHR24049:SF22">
    <property type="entry name" value="DROSOPHILA CRUMBS HOMOLOG"/>
    <property type="match status" value="1"/>
</dbReference>
<name>A0A813W7K4_ADIRI</name>
<dbReference type="PROSITE" id="PS50026">
    <property type="entry name" value="EGF_3"/>
    <property type="match status" value="2"/>
</dbReference>
<dbReference type="InterPro" id="IPR000742">
    <property type="entry name" value="EGF"/>
</dbReference>
<feature type="disulfide bond" evidence="5">
    <location>
        <begin position="377"/>
        <end position="394"/>
    </location>
</feature>
<feature type="signal peptide" evidence="8">
    <location>
        <begin position="1"/>
        <end position="23"/>
    </location>
</feature>
<gene>
    <name evidence="10" type="ORF">XAT740_LOCUS5528</name>
</gene>
<feature type="transmembrane region" description="Helical" evidence="7">
    <location>
        <begin position="517"/>
        <end position="538"/>
    </location>
</feature>
<dbReference type="CDD" id="cd05819">
    <property type="entry name" value="NHL"/>
    <property type="match status" value="1"/>
</dbReference>
<keyword evidence="4 5" id="KW-1015">Disulfide bond</keyword>
<dbReference type="SUPFAM" id="SSF101898">
    <property type="entry name" value="NHL repeat"/>
    <property type="match status" value="1"/>
</dbReference>
<dbReference type="InterPro" id="IPR051022">
    <property type="entry name" value="Notch_Cell-Fate_Det"/>
</dbReference>
<keyword evidence="7" id="KW-0472">Membrane</keyword>
<dbReference type="EMBL" id="CAJNOR010000239">
    <property type="protein sequence ID" value="CAF0851949.1"/>
    <property type="molecule type" value="Genomic_DNA"/>
</dbReference>
<evidence type="ECO:0000256" key="5">
    <source>
        <dbReference type="PROSITE-ProRule" id="PRU00076"/>
    </source>
</evidence>
<evidence type="ECO:0000256" key="6">
    <source>
        <dbReference type="PROSITE-ProRule" id="PRU00504"/>
    </source>
</evidence>
<evidence type="ECO:0000313" key="10">
    <source>
        <dbReference type="EMBL" id="CAF0851949.1"/>
    </source>
</evidence>
<dbReference type="GO" id="GO:0005886">
    <property type="term" value="C:plasma membrane"/>
    <property type="evidence" value="ECO:0007669"/>
    <property type="project" value="TreeGrafter"/>
</dbReference>
<dbReference type="Proteomes" id="UP000663828">
    <property type="component" value="Unassembled WGS sequence"/>
</dbReference>
<reference evidence="10" key="1">
    <citation type="submission" date="2021-02" db="EMBL/GenBank/DDBJ databases">
        <authorList>
            <person name="Nowell W R."/>
        </authorList>
    </citation>
    <scope>NUCLEOTIDE SEQUENCE</scope>
</reference>
<keyword evidence="7" id="KW-0812">Transmembrane</keyword>
<evidence type="ECO:0000256" key="3">
    <source>
        <dbReference type="ARBA" id="ARBA00022737"/>
    </source>
</evidence>
<protein>
    <recommendedName>
        <fullName evidence="9">EGF-like domain-containing protein</fullName>
    </recommendedName>
</protein>
<dbReference type="PROSITE" id="PS01186">
    <property type="entry name" value="EGF_2"/>
    <property type="match status" value="2"/>
</dbReference>
<comment type="caution">
    <text evidence="10">The sequence shown here is derived from an EMBL/GenBank/DDBJ whole genome shotgun (WGS) entry which is preliminary data.</text>
</comment>
<dbReference type="AlphaFoldDB" id="A0A813W7K4"/>
<evidence type="ECO:0000256" key="2">
    <source>
        <dbReference type="ARBA" id="ARBA00022729"/>
    </source>
</evidence>
<evidence type="ECO:0000259" key="9">
    <source>
        <dbReference type="PROSITE" id="PS50026"/>
    </source>
</evidence>
<dbReference type="GO" id="GO:0032991">
    <property type="term" value="C:protein-containing complex"/>
    <property type="evidence" value="ECO:0007669"/>
    <property type="project" value="TreeGrafter"/>
</dbReference>
<keyword evidence="2 8" id="KW-0732">Signal</keyword>
<feature type="domain" description="EGF-like" evidence="9">
    <location>
        <begin position="367"/>
        <end position="406"/>
    </location>
</feature>
<dbReference type="Pfam" id="PF01436">
    <property type="entry name" value="NHL"/>
    <property type="match status" value="2"/>
</dbReference>
<organism evidence="10 11">
    <name type="scientific">Adineta ricciae</name>
    <name type="common">Rotifer</name>
    <dbReference type="NCBI Taxonomy" id="249248"/>
    <lineage>
        <taxon>Eukaryota</taxon>
        <taxon>Metazoa</taxon>
        <taxon>Spiralia</taxon>
        <taxon>Gnathifera</taxon>
        <taxon>Rotifera</taxon>
        <taxon>Eurotatoria</taxon>
        <taxon>Bdelloidea</taxon>
        <taxon>Adinetida</taxon>
        <taxon>Adinetidae</taxon>
        <taxon>Adineta</taxon>
    </lineage>
</organism>
<evidence type="ECO:0000313" key="11">
    <source>
        <dbReference type="Proteomes" id="UP000663828"/>
    </source>
</evidence>